<dbReference type="InterPro" id="IPR025887">
    <property type="entry name" value="Glyco_hydro_31_N_dom"/>
</dbReference>
<dbReference type="PANTHER" id="PTHR22762">
    <property type="entry name" value="ALPHA-GLUCOSIDASE"/>
    <property type="match status" value="1"/>
</dbReference>
<comment type="caution">
    <text evidence="9">The sequence shown here is derived from an EMBL/GenBank/DDBJ whole genome shotgun (WGS) entry which is preliminary data.</text>
</comment>
<evidence type="ECO:0000256" key="1">
    <source>
        <dbReference type="ARBA" id="ARBA00007806"/>
    </source>
</evidence>
<dbReference type="InterPro" id="IPR030458">
    <property type="entry name" value="Glyco_hydro_31_AS"/>
</dbReference>
<accession>A0A511V9K0</accession>
<evidence type="ECO:0000256" key="2">
    <source>
        <dbReference type="ARBA" id="ARBA00022801"/>
    </source>
</evidence>
<dbReference type="SUPFAM" id="SSF51445">
    <property type="entry name" value="(Trans)glycosidases"/>
    <property type="match status" value="1"/>
</dbReference>
<feature type="domain" description="Glycosyl hydrolase family 31 C-terminal" evidence="8">
    <location>
        <begin position="587"/>
        <end position="673"/>
    </location>
</feature>
<dbReference type="Gene3D" id="3.20.20.80">
    <property type="entry name" value="Glycosidases"/>
    <property type="match status" value="2"/>
</dbReference>
<dbReference type="InterPro" id="IPR017853">
    <property type="entry name" value="GH"/>
</dbReference>
<keyword evidence="10" id="KW-1185">Reference proteome</keyword>
<dbReference type="PANTHER" id="PTHR22762:SF166">
    <property type="entry name" value="ALPHA-GLUCOSIDASE"/>
    <property type="match status" value="1"/>
</dbReference>
<dbReference type="EMBL" id="BJXX01000103">
    <property type="protein sequence ID" value="GEN34921.1"/>
    <property type="molecule type" value="Genomic_DNA"/>
</dbReference>
<dbReference type="Proteomes" id="UP000321157">
    <property type="component" value="Unassembled WGS sequence"/>
</dbReference>
<dbReference type="Pfam" id="PF17137">
    <property type="entry name" value="DUF5110"/>
    <property type="match status" value="1"/>
</dbReference>
<feature type="domain" description="DUF5110" evidence="7">
    <location>
        <begin position="689"/>
        <end position="757"/>
    </location>
</feature>
<dbReference type="SUPFAM" id="SSF51011">
    <property type="entry name" value="Glycosyl hydrolase domain"/>
    <property type="match status" value="1"/>
</dbReference>
<proteinExistence type="inferred from homology"/>
<evidence type="ECO:0000259" key="6">
    <source>
        <dbReference type="Pfam" id="PF13802"/>
    </source>
</evidence>
<dbReference type="OrthoDB" id="176168at2"/>
<gene>
    <name evidence="9" type="ORF">ADA01nite_23810</name>
</gene>
<dbReference type="InterPro" id="IPR048395">
    <property type="entry name" value="Glyco_hydro_31_C"/>
</dbReference>
<dbReference type="Pfam" id="PF13802">
    <property type="entry name" value="Gal_mutarotas_2"/>
    <property type="match status" value="1"/>
</dbReference>
<dbReference type="Gene3D" id="2.60.40.1760">
    <property type="entry name" value="glycosyl hydrolase (family 31)"/>
    <property type="match status" value="1"/>
</dbReference>
<evidence type="ECO:0000259" key="5">
    <source>
        <dbReference type="Pfam" id="PF01055"/>
    </source>
</evidence>
<sequence>MEDTSFAIHPEKEKKERTDVWHDIGNMQTFTQVDAVYKFVCDNGYVNIRFYRSDIVRIVMHPFYEPTMETSFALVKEPENVRVKAGGKQEEVELRSDTLSVQIKRHPFRIAVYDRNGRLLVSEGRRGMTYTARGQIMCVKDMRATDHFYGFGEKTSYLDKRGEKMTMWNSDVFAPHNPETDPLYQSIPYFMTIREGYAHGIFFDNTFKTVFDMKSANDTYSFWAEGGELDYYVLAGPTPKDVLEQYTTLTGRMELPPKWAIGYHQSRYSYQNEAEVRDLVEHFQRKNIPLDAIHLDIHHMDGYRVFTFDRTRFPHPQRLLQDLEEAGIHAVPIVDPGVKKDPEYPVYQEGIRQNCFCRYVEGAMYFGDVWPGSSAFPDFTSRSVRSWWGEKQKFYTDIGVEGIWNDMNEPAVFNETKTMDPEVIHDNDGNPKTHRELHNVYGLFMAEATFHGLKKHLRGKRPFVLTRAGYAGVQRYAAVWTGDNRSFWEHLQMMMPMCMNLGMSGVAFSGSDVGGFAHDATGELLARWTQAGAFTPYFRNHSNLGTVRQEPWAFSEEIEEIVRKYIQLRYKWLPYLYTLFREAYMTGAPVMRPLVMEYPNDTHTWNLSDQFLLGPYVMIAPITTPSTFHRVVYLPEGTWYDYWTDEKIKGGRHIMVEADLATLPMFIKEGAILPEAEAKSSTKTPDDAMTFHIYPTEGETEYAFYEDDGATIRYQEGHYLEQRIRCRFAENVVTITVEDTVNAFTPPWKKVVFTLHHTTPDMLITWNGKRVVDAFFDADKKRAVFEVVR</sequence>
<feature type="domain" description="Glycoside hydrolase family 31 N-terminal" evidence="6">
    <location>
        <begin position="46"/>
        <end position="212"/>
    </location>
</feature>
<feature type="domain" description="Glycoside hydrolase family 31 TIM barrel" evidence="5">
    <location>
        <begin position="254"/>
        <end position="579"/>
    </location>
</feature>
<dbReference type="SUPFAM" id="SSF74650">
    <property type="entry name" value="Galactose mutarotase-like"/>
    <property type="match status" value="1"/>
</dbReference>
<dbReference type="CDD" id="cd06604">
    <property type="entry name" value="GH31_glucosidase_II_MalA"/>
    <property type="match status" value="1"/>
</dbReference>
<evidence type="ECO:0000313" key="10">
    <source>
        <dbReference type="Proteomes" id="UP000321157"/>
    </source>
</evidence>
<dbReference type="InterPro" id="IPR011013">
    <property type="entry name" value="Gal_mutarotase_sf_dom"/>
</dbReference>
<dbReference type="Pfam" id="PF21365">
    <property type="entry name" value="Glyco_hydro_31_3rd"/>
    <property type="match status" value="1"/>
</dbReference>
<dbReference type="GO" id="GO:0030246">
    <property type="term" value="F:carbohydrate binding"/>
    <property type="evidence" value="ECO:0007669"/>
    <property type="project" value="InterPro"/>
</dbReference>
<dbReference type="PROSITE" id="PS00129">
    <property type="entry name" value="GLYCOSYL_HYDROL_F31_1"/>
    <property type="match status" value="1"/>
</dbReference>
<dbReference type="Gene3D" id="2.60.40.1180">
    <property type="entry name" value="Golgi alpha-mannosidase II"/>
    <property type="match status" value="2"/>
</dbReference>
<keyword evidence="3 4" id="KW-0326">Glycosidase</keyword>
<keyword evidence="2 4" id="KW-0378">Hydrolase</keyword>
<organism evidence="9 10">
    <name type="scientific">Aneurinibacillus danicus</name>
    <dbReference type="NCBI Taxonomy" id="267746"/>
    <lineage>
        <taxon>Bacteria</taxon>
        <taxon>Bacillati</taxon>
        <taxon>Bacillota</taxon>
        <taxon>Bacilli</taxon>
        <taxon>Bacillales</taxon>
        <taxon>Paenibacillaceae</taxon>
        <taxon>Aneurinibacillus group</taxon>
        <taxon>Aneurinibacillus</taxon>
    </lineage>
</organism>
<evidence type="ECO:0000256" key="4">
    <source>
        <dbReference type="RuleBase" id="RU361185"/>
    </source>
</evidence>
<reference evidence="9 10" key="1">
    <citation type="submission" date="2019-07" db="EMBL/GenBank/DDBJ databases">
        <title>Whole genome shotgun sequence of Aneurinibacillus danicus NBRC 102444.</title>
        <authorList>
            <person name="Hosoyama A."/>
            <person name="Uohara A."/>
            <person name="Ohji S."/>
            <person name="Ichikawa N."/>
        </authorList>
    </citation>
    <scope>NUCLEOTIDE SEQUENCE [LARGE SCALE GENOMIC DNA]</scope>
    <source>
        <strain evidence="9 10">NBRC 102444</strain>
    </source>
</reference>
<dbReference type="RefSeq" id="WP_146810174.1">
    <property type="nucleotide sequence ID" value="NZ_BJXX01000103.1"/>
</dbReference>
<dbReference type="CDD" id="cd14752">
    <property type="entry name" value="GH31_N"/>
    <property type="match status" value="1"/>
</dbReference>
<evidence type="ECO:0000259" key="8">
    <source>
        <dbReference type="Pfam" id="PF21365"/>
    </source>
</evidence>
<dbReference type="AlphaFoldDB" id="A0A511V9K0"/>
<dbReference type="InterPro" id="IPR000322">
    <property type="entry name" value="Glyco_hydro_31_TIM"/>
</dbReference>
<dbReference type="InterPro" id="IPR033403">
    <property type="entry name" value="DUF5110"/>
</dbReference>
<name>A0A511V9K0_9BACL</name>
<protein>
    <submittedName>
        <fullName evidence="9">Alpha-glucosidase</fullName>
    </submittedName>
</protein>
<dbReference type="InterPro" id="IPR013780">
    <property type="entry name" value="Glyco_hydro_b"/>
</dbReference>
<evidence type="ECO:0000256" key="3">
    <source>
        <dbReference type="ARBA" id="ARBA00023295"/>
    </source>
</evidence>
<evidence type="ECO:0000259" key="7">
    <source>
        <dbReference type="Pfam" id="PF17137"/>
    </source>
</evidence>
<evidence type="ECO:0000313" key="9">
    <source>
        <dbReference type="EMBL" id="GEN34921.1"/>
    </source>
</evidence>
<dbReference type="GO" id="GO:0005975">
    <property type="term" value="P:carbohydrate metabolic process"/>
    <property type="evidence" value="ECO:0007669"/>
    <property type="project" value="InterPro"/>
</dbReference>
<dbReference type="Pfam" id="PF01055">
    <property type="entry name" value="Glyco_hydro_31_2nd"/>
    <property type="match status" value="1"/>
</dbReference>
<dbReference type="GO" id="GO:0004553">
    <property type="term" value="F:hydrolase activity, hydrolyzing O-glycosyl compounds"/>
    <property type="evidence" value="ECO:0007669"/>
    <property type="project" value="InterPro"/>
</dbReference>
<comment type="similarity">
    <text evidence="1 4">Belongs to the glycosyl hydrolase 31 family.</text>
</comment>